<dbReference type="Proteomes" id="UP000011613">
    <property type="component" value="Unassembled WGS sequence"/>
</dbReference>
<dbReference type="SUPFAM" id="SSF161070">
    <property type="entry name" value="SNF-like"/>
    <property type="match status" value="1"/>
</dbReference>
<evidence type="ECO:0000256" key="6">
    <source>
        <dbReference type="SAM" id="Phobius"/>
    </source>
</evidence>
<dbReference type="AlphaFoldDB" id="L9XPA6"/>
<evidence type="ECO:0000256" key="5">
    <source>
        <dbReference type="ARBA" id="ARBA00023136"/>
    </source>
</evidence>
<comment type="subcellular location">
    <subcellularLocation>
        <location evidence="1">Membrane</location>
        <topology evidence="1">Multi-pass membrane protein</topology>
    </subcellularLocation>
</comment>
<evidence type="ECO:0000256" key="4">
    <source>
        <dbReference type="ARBA" id="ARBA00022989"/>
    </source>
</evidence>
<dbReference type="InterPro" id="IPR037272">
    <property type="entry name" value="SNS_sf"/>
</dbReference>
<name>L9XPA6_NATGS</name>
<reference evidence="7 8" key="1">
    <citation type="journal article" date="2014" name="PLoS Genet.">
        <title>Phylogenetically driven sequencing of extremely halophilic archaea reveals strategies for static and dynamic osmo-response.</title>
        <authorList>
            <person name="Becker E.A."/>
            <person name="Seitzer P.M."/>
            <person name="Tritt A."/>
            <person name="Larsen D."/>
            <person name="Krusor M."/>
            <person name="Yao A.I."/>
            <person name="Wu D."/>
            <person name="Madern D."/>
            <person name="Eisen J.A."/>
            <person name="Darling A.E."/>
            <person name="Facciotti M.T."/>
        </authorList>
    </citation>
    <scope>NUCLEOTIDE SEQUENCE [LARGE SCALE GENOMIC DNA]</scope>
    <source>
        <strain evidence="7 8">SP2</strain>
    </source>
</reference>
<dbReference type="Pfam" id="PF00209">
    <property type="entry name" value="SNF"/>
    <property type="match status" value="2"/>
</dbReference>
<gene>
    <name evidence="7" type="ORF">C490_15329</name>
</gene>
<keyword evidence="5 6" id="KW-0472">Membrane</keyword>
<comment type="caution">
    <text evidence="7">The sequence shown here is derived from an EMBL/GenBank/DDBJ whole genome shotgun (WGS) entry which is preliminary data.</text>
</comment>
<keyword evidence="4 6" id="KW-1133">Transmembrane helix</keyword>
<organism evidence="7 8">
    <name type="scientific">Natronobacterium gregoryi (strain ATCC 43098 / DSM 3393 / CCM 3738 / CIP 104747 / IAM 13177 / JCM 8860 / NBRC 102187 / NCIMB 2189 / SP2)</name>
    <dbReference type="NCBI Taxonomy" id="797304"/>
    <lineage>
        <taxon>Archaea</taxon>
        <taxon>Methanobacteriati</taxon>
        <taxon>Methanobacteriota</taxon>
        <taxon>Stenosarchaea group</taxon>
        <taxon>Halobacteria</taxon>
        <taxon>Halobacteriales</taxon>
        <taxon>Natrialbaceae</taxon>
        <taxon>Natronobacterium</taxon>
    </lineage>
</organism>
<dbReference type="PRINTS" id="PR00176">
    <property type="entry name" value="NANEUSMPORT"/>
</dbReference>
<dbReference type="CDD" id="cd10336">
    <property type="entry name" value="SLC6sbd_Tyt1-Like"/>
    <property type="match status" value="1"/>
</dbReference>
<keyword evidence="3 6" id="KW-0812">Transmembrane</keyword>
<dbReference type="GO" id="GO:0016020">
    <property type="term" value="C:membrane"/>
    <property type="evidence" value="ECO:0007669"/>
    <property type="project" value="UniProtKB-SubCell"/>
</dbReference>
<dbReference type="PANTHER" id="PTHR42948:SF1">
    <property type="entry name" value="TRANSPORTER"/>
    <property type="match status" value="1"/>
</dbReference>
<feature type="transmembrane region" description="Helical" evidence="6">
    <location>
        <begin position="117"/>
        <end position="137"/>
    </location>
</feature>
<feature type="transmembrane region" description="Helical" evidence="6">
    <location>
        <begin position="175"/>
        <end position="193"/>
    </location>
</feature>
<feature type="transmembrane region" description="Helical" evidence="6">
    <location>
        <begin position="377"/>
        <end position="395"/>
    </location>
</feature>
<dbReference type="PANTHER" id="PTHR42948">
    <property type="entry name" value="TRANSPORTER"/>
    <property type="match status" value="1"/>
</dbReference>
<dbReference type="PROSITE" id="PS50267">
    <property type="entry name" value="NA_NEUROTRAN_SYMP_3"/>
    <property type="match status" value="1"/>
</dbReference>
<protein>
    <submittedName>
        <fullName evidence="7">Sodium:neurotransmitter symporter</fullName>
    </submittedName>
</protein>
<feature type="transmembrane region" description="Helical" evidence="6">
    <location>
        <begin position="73"/>
        <end position="97"/>
    </location>
</feature>
<dbReference type="NCBIfam" id="NF037979">
    <property type="entry name" value="Na_transp"/>
    <property type="match status" value="1"/>
</dbReference>
<keyword evidence="2" id="KW-0813">Transport</keyword>
<proteinExistence type="predicted"/>
<feature type="transmembrane region" description="Helical" evidence="6">
    <location>
        <begin position="200"/>
        <end position="220"/>
    </location>
</feature>
<dbReference type="EMBL" id="AOIC01000112">
    <property type="protein sequence ID" value="ELY63634.1"/>
    <property type="molecule type" value="Genomic_DNA"/>
</dbReference>
<feature type="transmembrane region" description="Helical" evidence="6">
    <location>
        <begin position="284"/>
        <end position="306"/>
    </location>
</feature>
<dbReference type="InterPro" id="IPR000175">
    <property type="entry name" value="Na/ntran_symport"/>
</dbReference>
<dbReference type="PATRIC" id="fig|797304.7.peg.3105"/>
<feature type="transmembrane region" description="Helical" evidence="6">
    <location>
        <begin position="40"/>
        <end position="61"/>
    </location>
</feature>
<accession>L9XPA6</accession>
<dbReference type="InterPro" id="IPR047218">
    <property type="entry name" value="YocR/YhdH-like"/>
</dbReference>
<evidence type="ECO:0000256" key="3">
    <source>
        <dbReference type="ARBA" id="ARBA00022692"/>
    </source>
</evidence>
<evidence type="ECO:0000256" key="2">
    <source>
        <dbReference type="ARBA" id="ARBA00022448"/>
    </source>
</evidence>
<feature type="transmembrane region" description="Helical" evidence="6">
    <location>
        <begin position="247"/>
        <end position="272"/>
    </location>
</feature>
<feature type="transmembrane region" description="Helical" evidence="6">
    <location>
        <begin position="407"/>
        <end position="425"/>
    </location>
</feature>
<feature type="transmembrane region" description="Helical" evidence="6">
    <location>
        <begin position="445"/>
        <end position="467"/>
    </location>
</feature>
<evidence type="ECO:0000313" key="7">
    <source>
        <dbReference type="EMBL" id="ELY63634.1"/>
    </source>
</evidence>
<evidence type="ECO:0000256" key="1">
    <source>
        <dbReference type="ARBA" id="ARBA00004141"/>
    </source>
</evidence>
<evidence type="ECO:0000313" key="8">
    <source>
        <dbReference type="Proteomes" id="UP000011613"/>
    </source>
</evidence>
<sequence length="484" mass="51725">MWVDSDDEKTSYSDRQSPVVLIDFVDNVFMSDIDIQRETWATRAGFILAAVGSAVGLGNIWRFPFQVGQEGGAAFLLAYLLFIVLVGFPAMLVEFVVGRHTELNPVGALRAVGGGTWTYVGWIFIATGFVVLSYYSVVAGWTVRYAFLGLQDGYLADAAEAEAQFVSLASGLDAIFFHALFMAVVIVIVALGIQQGIELAVRLMVPAIVVITLGMAAYAFTLEGAGEAYSYYLSPEWGLFLTEWQSILPAAAGQAFFTLSLGMGAMITYASYLGEDQNLAEDGAIIIGFDTGIAFIMGLVVFPILFTAGIDPADPGAGAIFVSLAAAFGDLALGWLVGFVFFTTVAIAALSSAISLMEVVVSYVIDERNVDRKIAASVVGAAMFVLGIPSAYDLVLLDLIDLFADQILLVLGGLLLMILVGWVLPDLAVDELSRGIGDLGALAPAWIWAVRIPVVVVLIVALALGILEYYEFLTGEFAEWIADQ</sequence>